<dbReference type="STRING" id="272627.CCC_00309"/>
<protein>
    <submittedName>
        <fullName evidence="1">Uncharacterized protein</fullName>
    </submittedName>
</protein>
<keyword evidence="2" id="KW-1185">Reference proteome</keyword>
<organism evidence="1 2">
    <name type="scientific">Paramagnetospirillum magnetotacticum MS-1</name>
    <dbReference type="NCBI Taxonomy" id="272627"/>
    <lineage>
        <taxon>Bacteria</taxon>
        <taxon>Pseudomonadati</taxon>
        <taxon>Pseudomonadota</taxon>
        <taxon>Alphaproteobacteria</taxon>
        <taxon>Rhodospirillales</taxon>
        <taxon>Magnetospirillaceae</taxon>
        <taxon>Paramagnetospirillum</taxon>
    </lineage>
</organism>
<dbReference type="RefSeq" id="WP_009869218.1">
    <property type="nucleotide sequence ID" value="NZ_JXSL01000030.1"/>
</dbReference>
<evidence type="ECO:0000313" key="2">
    <source>
        <dbReference type="Proteomes" id="UP000031971"/>
    </source>
</evidence>
<sequence>MNWKTESRLSDLDPATQIEVTCRRCGLTRYMTPREIMTRPRLRQATLDMAEAALSCADRYCKGRVRVAFVHDDLNEPFVGGLA</sequence>
<reference evidence="1 2" key="1">
    <citation type="submission" date="2015-01" db="EMBL/GenBank/DDBJ databases">
        <title>Genome Sequence of Magnetospirillum magnetotacticum Strain MS-1.</title>
        <authorList>
            <person name="Marinov G.K."/>
            <person name="Smalley M.D."/>
            <person name="DeSalvo G."/>
        </authorList>
    </citation>
    <scope>NUCLEOTIDE SEQUENCE [LARGE SCALE GENOMIC DNA]</scope>
    <source>
        <strain evidence="1 2">MS-1</strain>
    </source>
</reference>
<evidence type="ECO:0000313" key="1">
    <source>
        <dbReference type="EMBL" id="KIL97248.1"/>
    </source>
</evidence>
<gene>
    <name evidence="1" type="ORF">CCC_00309</name>
</gene>
<comment type="caution">
    <text evidence="1">The sequence shown here is derived from an EMBL/GenBank/DDBJ whole genome shotgun (WGS) entry which is preliminary data.</text>
</comment>
<dbReference type="OrthoDB" id="6696050at2"/>
<name>A0A0C2YQ51_PARME</name>
<dbReference type="EMBL" id="JXSL01000030">
    <property type="protein sequence ID" value="KIL97248.1"/>
    <property type="molecule type" value="Genomic_DNA"/>
</dbReference>
<dbReference type="Proteomes" id="UP000031971">
    <property type="component" value="Unassembled WGS sequence"/>
</dbReference>
<dbReference type="AlphaFoldDB" id="A0A0C2YQ51"/>
<proteinExistence type="predicted"/>
<accession>A0A0C2YQ51</accession>